<dbReference type="Proteomes" id="UP000773614">
    <property type="component" value="Unassembled WGS sequence"/>
</dbReference>
<dbReference type="Gene3D" id="2.40.320.10">
    <property type="entry name" value="Hypothetical Protein Pfu-838710-001"/>
    <property type="match status" value="1"/>
</dbReference>
<dbReference type="EMBL" id="SPKJ01000052">
    <property type="protein sequence ID" value="MYZ48891.1"/>
    <property type="molecule type" value="Genomic_DNA"/>
</dbReference>
<evidence type="ECO:0000313" key="5">
    <source>
        <dbReference type="Proteomes" id="UP000773614"/>
    </source>
</evidence>
<feature type="region of interest" description="Disordered" evidence="1">
    <location>
        <begin position="455"/>
        <end position="476"/>
    </location>
</feature>
<dbReference type="InterPro" id="IPR033469">
    <property type="entry name" value="CYTH-like_dom_sf"/>
</dbReference>
<reference evidence="4" key="1">
    <citation type="submission" date="2019-03" db="EMBL/GenBank/DDBJ databases">
        <title>Afifella sp. nov., isolated from activated sludge.</title>
        <authorList>
            <person name="Li Q."/>
            <person name="Liu Y."/>
        </authorList>
    </citation>
    <scope>NUCLEOTIDE SEQUENCE</scope>
    <source>
        <strain evidence="4">L72</strain>
    </source>
</reference>
<dbReference type="InterPro" id="IPR007899">
    <property type="entry name" value="CHAD_dom"/>
</dbReference>
<dbReference type="SMART" id="SM01118">
    <property type="entry name" value="CYTH"/>
    <property type="match status" value="1"/>
</dbReference>
<feature type="domain" description="CYTH" evidence="2">
    <location>
        <begin position="2"/>
        <end position="148"/>
    </location>
</feature>
<comment type="caution">
    <text evidence="4">The sequence shown here is derived from an EMBL/GenBank/DDBJ whole genome shotgun (WGS) entry which is preliminary data.</text>
</comment>
<dbReference type="Pfam" id="PF05235">
    <property type="entry name" value="CHAD"/>
    <property type="match status" value="1"/>
</dbReference>
<dbReference type="PROSITE" id="PS51708">
    <property type="entry name" value="CHAD"/>
    <property type="match status" value="1"/>
</dbReference>
<organism evidence="4 5">
    <name type="scientific">Propylenella binzhouense</name>
    <dbReference type="NCBI Taxonomy" id="2555902"/>
    <lineage>
        <taxon>Bacteria</taxon>
        <taxon>Pseudomonadati</taxon>
        <taxon>Pseudomonadota</taxon>
        <taxon>Alphaproteobacteria</taxon>
        <taxon>Hyphomicrobiales</taxon>
        <taxon>Propylenellaceae</taxon>
        <taxon>Propylenella</taxon>
    </lineage>
</organism>
<dbReference type="InterPro" id="IPR038186">
    <property type="entry name" value="CHAD_dom_sf"/>
</dbReference>
<dbReference type="Gene3D" id="1.40.20.10">
    <property type="entry name" value="CHAD domain"/>
    <property type="match status" value="1"/>
</dbReference>
<dbReference type="InterPro" id="IPR023577">
    <property type="entry name" value="CYTH_domain"/>
</dbReference>
<evidence type="ECO:0000256" key="1">
    <source>
        <dbReference type="SAM" id="MobiDB-lite"/>
    </source>
</evidence>
<dbReference type="SMART" id="SM00880">
    <property type="entry name" value="CHAD"/>
    <property type="match status" value="1"/>
</dbReference>
<dbReference type="OrthoDB" id="9805588at2"/>
<feature type="domain" description="CHAD" evidence="3">
    <location>
        <begin position="169"/>
        <end position="438"/>
    </location>
</feature>
<keyword evidence="5" id="KW-1185">Reference proteome</keyword>
<dbReference type="PANTHER" id="PTHR40114:SF1">
    <property type="entry name" value="SLR0698 PROTEIN"/>
    <property type="match status" value="1"/>
</dbReference>
<gene>
    <name evidence="4" type="ORF">E4O86_14340</name>
</gene>
<evidence type="ECO:0000259" key="3">
    <source>
        <dbReference type="PROSITE" id="PS51708"/>
    </source>
</evidence>
<dbReference type="CDD" id="cd07891">
    <property type="entry name" value="CYTH-like_CthTTM-like_1"/>
    <property type="match status" value="1"/>
</dbReference>
<proteinExistence type="predicted"/>
<dbReference type="PANTHER" id="PTHR40114">
    <property type="entry name" value="SLR0698 PROTEIN"/>
    <property type="match status" value="1"/>
</dbReference>
<dbReference type="Pfam" id="PF01928">
    <property type="entry name" value="CYTH"/>
    <property type="match status" value="1"/>
</dbReference>
<dbReference type="RefSeq" id="WP_161141238.1">
    <property type="nucleotide sequence ID" value="NZ_SPKJ01000052.1"/>
</dbReference>
<evidence type="ECO:0000259" key="2">
    <source>
        <dbReference type="PROSITE" id="PS51707"/>
    </source>
</evidence>
<accession>A0A964WUB7</accession>
<dbReference type="PROSITE" id="PS51707">
    <property type="entry name" value="CYTH"/>
    <property type="match status" value="1"/>
</dbReference>
<dbReference type="AlphaFoldDB" id="A0A964WUB7"/>
<protein>
    <submittedName>
        <fullName evidence="4">CHAD domain-containing protein</fullName>
    </submittedName>
</protein>
<sequence>MALEIERKFLVSDPAWRAAAGPGVAIRQAYLAETGQASVRVRIAGEAGFVTVKSRAGGMTREEFEYRVPAADAEAMMRLAAGGTVEKVRFPVRHGDGVWEVDVFSGPNAGLVLAEIELGSEDARVEIPPWLGREVTGDMRYYSAYLARRPFRAWRRNEEAAMGYAFDPKVPLGDEFTRVAGEEIARARTALSGEADTDLAVHDVRQRFKKLRGLLRLARPTLGEAGRAEERRWRDAGRRLSGSRDAAVLIAVLDDLAGGGEAAAARFPMVRKRLVERRDAAIAEGAAGEHFRQTLAELDAGEAVIAGLDWPGGAKPLAEGFAQSYRAARRACRRAASEPDAETWHEWRKQAKYHWMHLRLVEAGVPLAAKRRKKAKHLADALGSDHDLAVLREVLRSCRDDVQKDEIRRLKDVVAERQSTLRARAAELGDELFGERPKDMRRLVAEGWCEATGAVRDADAAPRPEGAAQPLEDAAE</sequence>
<name>A0A964WUB7_9HYPH</name>
<dbReference type="InterPro" id="IPR012042">
    <property type="entry name" value="NeuTTM/CthTTM-like"/>
</dbReference>
<dbReference type="SUPFAM" id="SSF55154">
    <property type="entry name" value="CYTH-like phosphatases"/>
    <property type="match status" value="1"/>
</dbReference>
<evidence type="ECO:0000313" key="4">
    <source>
        <dbReference type="EMBL" id="MYZ48891.1"/>
    </source>
</evidence>